<evidence type="ECO:0000313" key="3">
    <source>
        <dbReference type="EMBL" id="NDJ92352.1"/>
    </source>
</evidence>
<dbReference type="InterPro" id="IPR000884">
    <property type="entry name" value="TSP1_rpt"/>
</dbReference>
<dbReference type="PANTHER" id="PTHR22906">
    <property type="entry name" value="PROPERDIN"/>
    <property type="match status" value="1"/>
</dbReference>
<reference evidence="3" key="1">
    <citation type="submission" date="2018-11" db="EMBL/GenBank/DDBJ databases">
        <title>Henneguya salminicola genome and transcriptome.</title>
        <authorList>
            <person name="Yahalomi D."/>
            <person name="Atkinson S.D."/>
            <person name="Neuhof M."/>
            <person name="Chang E.S."/>
            <person name="Philippe H."/>
            <person name="Cartwright P."/>
            <person name="Bartholomew J.L."/>
            <person name="Huchon D."/>
        </authorList>
    </citation>
    <scope>NUCLEOTIDE SEQUENCE</scope>
    <source>
        <strain evidence="3">Hz1</strain>
        <tissue evidence="3">Whole</tissue>
    </source>
</reference>
<dbReference type="EMBL" id="GHBP01000524">
    <property type="protein sequence ID" value="NDJ92352.1"/>
    <property type="molecule type" value="Transcribed_RNA"/>
</dbReference>
<dbReference type="Gene3D" id="2.20.100.10">
    <property type="entry name" value="Thrombospondin type-1 (TSP1) repeat"/>
    <property type="match status" value="2"/>
</dbReference>
<protein>
    <submittedName>
        <fullName evidence="3">Hemicentin-1 (Trinotate prediction)</fullName>
    </submittedName>
</protein>
<name>A0A6G3ME97_HENSL</name>
<dbReference type="PANTHER" id="PTHR22906:SF21">
    <property type="entry name" value="SEMA DOMAIN-CONTAINING PROTEIN"/>
    <property type="match status" value="1"/>
</dbReference>
<dbReference type="PROSITE" id="PS50092">
    <property type="entry name" value="TSP1"/>
    <property type="match status" value="2"/>
</dbReference>
<sequence length="281" mass="31710">MIPLLINPHGVINSVLKNEKINQTTTKTPGLTTPYLLTGFPEPHKMDFKPDAKDTVIDPSRWSSIIQKYPELNQHGVTESLLESIDTITPDLEGKIQKYFANTDSPNILGINSHPTEYAKFDFEQQVNNNYDSRKGMIEHFLLNNNENLVDNQSQLTWDDPNHNQWSQFTDCSQRCGIGVRMRQRNCNYPVCPSPGVETEIEPCFISSCETYGANYAISTWSPFSTCNQACGVGKSIRFRICDNVNCPMPGYETQTISCFMPKCPGIVLLLCQFVAIILKL</sequence>
<organism evidence="3">
    <name type="scientific">Henneguya salminicola</name>
    <name type="common">Myxosporean</name>
    <dbReference type="NCBI Taxonomy" id="69463"/>
    <lineage>
        <taxon>Eukaryota</taxon>
        <taxon>Metazoa</taxon>
        <taxon>Cnidaria</taxon>
        <taxon>Myxozoa</taxon>
        <taxon>Myxosporea</taxon>
        <taxon>Bivalvulida</taxon>
        <taxon>Platysporina</taxon>
        <taxon>Myxobolidae</taxon>
        <taxon>Henneguya</taxon>
    </lineage>
</organism>
<dbReference type="SUPFAM" id="SSF82895">
    <property type="entry name" value="TSP-1 type 1 repeat"/>
    <property type="match status" value="2"/>
</dbReference>
<dbReference type="Pfam" id="PF00090">
    <property type="entry name" value="TSP_1"/>
    <property type="match status" value="2"/>
</dbReference>
<accession>A0A6G3ME97</accession>
<evidence type="ECO:0000256" key="1">
    <source>
        <dbReference type="ARBA" id="ARBA00022737"/>
    </source>
</evidence>
<dbReference type="InterPro" id="IPR036383">
    <property type="entry name" value="TSP1_rpt_sf"/>
</dbReference>
<dbReference type="InterPro" id="IPR052065">
    <property type="entry name" value="Compl_asym_regulator"/>
</dbReference>
<proteinExistence type="predicted"/>
<keyword evidence="1" id="KW-0677">Repeat</keyword>
<evidence type="ECO:0000256" key="2">
    <source>
        <dbReference type="ARBA" id="ARBA00023157"/>
    </source>
</evidence>
<dbReference type="AlphaFoldDB" id="A0A6G3ME97"/>
<keyword evidence="2" id="KW-1015">Disulfide bond</keyword>
<dbReference type="SMART" id="SM00209">
    <property type="entry name" value="TSP1"/>
    <property type="match status" value="2"/>
</dbReference>